<gene>
    <name evidence="2" type="ORF">Tco_1070273</name>
</gene>
<evidence type="ECO:0000256" key="1">
    <source>
        <dbReference type="SAM" id="MobiDB-lite"/>
    </source>
</evidence>
<dbReference type="EMBL" id="BQNB010019741">
    <property type="protein sequence ID" value="GJT88556.1"/>
    <property type="molecule type" value="Genomic_DNA"/>
</dbReference>
<protein>
    <submittedName>
        <fullName evidence="2">Uncharacterized protein</fullName>
    </submittedName>
</protein>
<accession>A0ABQ5HMB6</accession>
<feature type="compositionally biased region" description="Polar residues" evidence="1">
    <location>
        <begin position="29"/>
        <end position="51"/>
    </location>
</feature>
<keyword evidence="3" id="KW-1185">Reference proteome</keyword>
<name>A0ABQ5HMB6_9ASTR</name>
<evidence type="ECO:0000313" key="3">
    <source>
        <dbReference type="Proteomes" id="UP001151760"/>
    </source>
</evidence>
<feature type="region of interest" description="Disordered" evidence="1">
    <location>
        <begin position="23"/>
        <end position="59"/>
    </location>
</feature>
<evidence type="ECO:0000313" key="2">
    <source>
        <dbReference type="EMBL" id="GJT88556.1"/>
    </source>
</evidence>
<reference evidence="2" key="1">
    <citation type="journal article" date="2022" name="Int. J. Mol. Sci.">
        <title>Draft Genome of Tanacetum Coccineum: Genomic Comparison of Closely Related Tanacetum-Family Plants.</title>
        <authorList>
            <person name="Yamashiro T."/>
            <person name="Shiraishi A."/>
            <person name="Nakayama K."/>
            <person name="Satake H."/>
        </authorList>
    </citation>
    <scope>NUCLEOTIDE SEQUENCE</scope>
</reference>
<sequence>MFDEYFNPPPSVASLVPAVVAPEHVDPTGTPSSTSIDQDAPSPSTSQTPQELLSPVAPSDVEEKFHDIKVAHLDNDLFFGIPIPEPNSKESSSRYVIQTNVHSVNQPPEHLRKWTKDHLLYNVIGNPSRPVSTRHRL</sequence>
<proteinExistence type="predicted"/>
<comment type="caution">
    <text evidence="2">The sequence shown here is derived from an EMBL/GenBank/DDBJ whole genome shotgun (WGS) entry which is preliminary data.</text>
</comment>
<reference evidence="2" key="2">
    <citation type="submission" date="2022-01" db="EMBL/GenBank/DDBJ databases">
        <authorList>
            <person name="Yamashiro T."/>
            <person name="Shiraishi A."/>
            <person name="Satake H."/>
            <person name="Nakayama K."/>
        </authorList>
    </citation>
    <scope>NUCLEOTIDE SEQUENCE</scope>
</reference>
<dbReference type="Proteomes" id="UP001151760">
    <property type="component" value="Unassembled WGS sequence"/>
</dbReference>
<organism evidence="2 3">
    <name type="scientific">Tanacetum coccineum</name>
    <dbReference type="NCBI Taxonomy" id="301880"/>
    <lineage>
        <taxon>Eukaryota</taxon>
        <taxon>Viridiplantae</taxon>
        <taxon>Streptophyta</taxon>
        <taxon>Embryophyta</taxon>
        <taxon>Tracheophyta</taxon>
        <taxon>Spermatophyta</taxon>
        <taxon>Magnoliopsida</taxon>
        <taxon>eudicotyledons</taxon>
        <taxon>Gunneridae</taxon>
        <taxon>Pentapetalae</taxon>
        <taxon>asterids</taxon>
        <taxon>campanulids</taxon>
        <taxon>Asterales</taxon>
        <taxon>Asteraceae</taxon>
        <taxon>Asteroideae</taxon>
        <taxon>Anthemideae</taxon>
        <taxon>Anthemidinae</taxon>
        <taxon>Tanacetum</taxon>
    </lineage>
</organism>